<keyword evidence="2" id="KW-1185">Reference proteome</keyword>
<protein>
    <submittedName>
        <fullName evidence="1">Uncharacterized protein</fullName>
    </submittedName>
</protein>
<reference evidence="1 2" key="1">
    <citation type="submission" date="2020-01" db="EMBL/GenBank/DDBJ databases">
        <authorList>
            <person name="Kim M.K."/>
        </authorList>
    </citation>
    <scope>NUCLEOTIDE SEQUENCE [LARGE SCALE GENOMIC DNA]</scope>
    <source>
        <strain evidence="1 2">172606-1</strain>
    </source>
</reference>
<accession>A0A6C0GRA7</accession>
<dbReference type="EMBL" id="CP048222">
    <property type="protein sequence ID" value="QHT70599.1"/>
    <property type="molecule type" value="Genomic_DNA"/>
</dbReference>
<proteinExistence type="predicted"/>
<evidence type="ECO:0000313" key="2">
    <source>
        <dbReference type="Proteomes" id="UP000480178"/>
    </source>
</evidence>
<dbReference type="RefSeq" id="WP_162446575.1">
    <property type="nucleotide sequence ID" value="NZ_CP048222.1"/>
</dbReference>
<organism evidence="1 2">
    <name type="scientific">Rhodocytophaga rosea</name>
    <dbReference type="NCBI Taxonomy" id="2704465"/>
    <lineage>
        <taxon>Bacteria</taxon>
        <taxon>Pseudomonadati</taxon>
        <taxon>Bacteroidota</taxon>
        <taxon>Cytophagia</taxon>
        <taxon>Cytophagales</taxon>
        <taxon>Rhodocytophagaceae</taxon>
        <taxon>Rhodocytophaga</taxon>
    </lineage>
</organism>
<dbReference type="AlphaFoldDB" id="A0A6C0GRA7"/>
<dbReference type="Proteomes" id="UP000480178">
    <property type="component" value="Chromosome"/>
</dbReference>
<gene>
    <name evidence="1" type="ORF">GXP67_30070</name>
</gene>
<name>A0A6C0GRA7_9BACT</name>
<dbReference type="KEGG" id="rhoz:GXP67_30070"/>
<evidence type="ECO:0000313" key="1">
    <source>
        <dbReference type="EMBL" id="QHT70599.1"/>
    </source>
</evidence>
<sequence length="160" mass="18487">MYAEELISDWNVNRQFSDKQLSSIFENSILKIEVIDYLKVNPNREFAQNFLERVLSKRREGSDIGTGDNIMFASYLLGLHGNVEDSLLIWRAKNVDFDAFCYVDIQLVVFAGVEETIGFFILLNTEESTKAAEYLKQCKDAGNFGDINEYYSAEQLPWWI</sequence>